<keyword evidence="4" id="KW-1185">Reference proteome</keyword>
<comment type="caution">
    <text evidence="3">The sequence shown here is derived from an EMBL/GenBank/DDBJ whole genome shotgun (WGS) entry which is preliminary data.</text>
</comment>
<dbReference type="InterPro" id="IPR012495">
    <property type="entry name" value="TadE-like_dom"/>
</dbReference>
<accession>A0A918DX49</accession>
<feature type="transmembrane region" description="Helical" evidence="1">
    <location>
        <begin position="12"/>
        <end position="35"/>
    </location>
</feature>
<evidence type="ECO:0000313" key="4">
    <source>
        <dbReference type="Proteomes" id="UP000599578"/>
    </source>
</evidence>
<dbReference type="Proteomes" id="UP000599578">
    <property type="component" value="Unassembled WGS sequence"/>
</dbReference>
<dbReference type="RefSeq" id="WP_188862886.1">
    <property type="nucleotide sequence ID" value="NZ_BMLT01000019.1"/>
</dbReference>
<gene>
    <name evidence="3" type="ORF">GCM10011348_44940</name>
</gene>
<protein>
    <recommendedName>
        <fullName evidence="2">TadE-like domain-containing protein</fullName>
    </recommendedName>
</protein>
<feature type="domain" description="TadE-like" evidence="2">
    <location>
        <begin position="9"/>
        <end position="51"/>
    </location>
</feature>
<evidence type="ECO:0000313" key="3">
    <source>
        <dbReference type="EMBL" id="GGO88753.1"/>
    </source>
</evidence>
<keyword evidence="1" id="KW-1133">Transmembrane helix</keyword>
<reference evidence="3 4" key="1">
    <citation type="journal article" date="2014" name="Int. J. Syst. Evol. Microbiol.">
        <title>Complete genome sequence of Corynebacterium casei LMG S-19264T (=DSM 44701T), isolated from a smear-ripened cheese.</title>
        <authorList>
            <consortium name="US DOE Joint Genome Institute (JGI-PGF)"/>
            <person name="Walter F."/>
            <person name="Albersmeier A."/>
            <person name="Kalinowski J."/>
            <person name="Ruckert C."/>
        </authorList>
    </citation>
    <scope>NUCLEOTIDE SEQUENCE [LARGE SCALE GENOMIC DNA]</scope>
    <source>
        <strain evidence="3 4">CGMCC 1.7286</strain>
    </source>
</reference>
<proteinExistence type="predicted"/>
<keyword evidence="1" id="KW-0812">Transmembrane</keyword>
<dbReference type="EMBL" id="BMLT01000019">
    <property type="protein sequence ID" value="GGO88753.1"/>
    <property type="molecule type" value="Genomic_DNA"/>
</dbReference>
<sequence length="154" mass="16865">MVNPYSQRGAAGIEFVLVFPVFFLIFYAIVNYGLIFSANQMLQYSAEEGLRKSVSFVDESCYFTTAGCDTASVRNEVESGVRASLVELARNASSTSLGSFFGQPLDDALLISTTDTAGGCCRVELTWNYETYPFLPPLMLPVPDQLRTVASLDL</sequence>
<name>A0A918DX49_9GAMM</name>
<keyword evidence="1" id="KW-0472">Membrane</keyword>
<dbReference type="AlphaFoldDB" id="A0A918DX49"/>
<dbReference type="Pfam" id="PF07811">
    <property type="entry name" value="TadE"/>
    <property type="match status" value="1"/>
</dbReference>
<evidence type="ECO:0000256" key="1">
    <source>
        <dbReference type="SAM" id="Phobius"/>
    </source>
</evidence>
<evidence type="ECO:0000259" key="2">
    <source>
        <dbReference type="Pfam" id="PF07811"/>
    </source>
</evidence>
<organism evidence="3 4">
    <name type="scientific">Marinobacterium nitratireducens</name>
    <dbReference type="NCBI Taxonomy" id="518897"/>
    <lineage>
        <taxon>Bacteria</taxon>
        <taxon>Pseudomonadati</taxon>
        <taxon>Pseudomonadota</taxon>
        <taxon>Gammaproteobacteria</taxon>
        <taxon>Oceanospirillales</taxon>
        <taxon>Oceanospirillaceae</taxon>
        <taxon>Marinobacterium</taxon>
    </lineage>
</organism>